<keyword evidence="4" id="KW-1185">Reference proteome</keyword>
<dbReference type="PANTHER" id="PTHR48090">
    <property type="entry name" value="UNDECAPRENYL-PHOSPHATE 4-DEOXY-4-FORMAMIDO-L-ARABINOSE TRANSFERASE-RELATED"/>
    <property type="match status" value="1"/>
</dbReference>
<evidence type="ECO:0000313" key="3">
    <source>
        <dbReference type="EMBL" id="KRG75592.1"/>
    </source>
</evidence>
<dbReference type="InterPro" id="IPR029044">
    <property type="entry name" value="Nucleotide-diphossugar_trans"/>
</dbReference>
<evidence type="ECO:0000259" key="2">
    <source>
        <dbReference type="Pfam" id="PF00535"/>
    </source>
</evidence>
<organism evidence="3 4">
    <name type="scientific">Stenotrophomonas ginsengisoli</name>
    <dbReference type="NCBI Taxonomy" id="336566"/>
    <lineage>
        <taxon>Bacteria</taxon>
        <taxon>Pseudomonadati</taxon>
        <taxon>Pseudomonadota</taxon>
        <taxon>Gammaproteobacteria</taxon>
        <taxon>Lysobacterales</taxon>
        <taxon>Lysobacteraceae</taxon>
        <taxon>Stenotrophomonas</taxon>
    </lineage>
</organism>
<dbReference type="InterPro" id="IPR050256">
    <property type="entry name" value="Glycosyltransferase_2"/>
</dbReference>
<accession>A0A0R0DEK3</accession>
<feature type="domain" description="Glycosyltransferase 2-like" evidence="2">
    <location>
        <begin position="14"/>
        <end position="136"/>
    </location>
</feature>
<dbReference type="SUPFAM" id="SSF53448">
    <property type="entry name" value="Nucleotide-diphospho-sugar transferases"/>
    <property type="match status" value="1"/>
</dbReference>
<gene>
    <name evidence="3" type="ORF">ABB30_11465</name>
</gene>
<comment type="caution">
    <text evidence="3">The sequence shown here is derived from an EMBL/GenBank/DDBJ whole genome shotgun (WGS) entry which is preliminary data.</text>
</comment>
<dbReference type="InterPro" id="IPR001173">
    <property type="entry name" value="Glyco_trans_2-like"/>
</dbReference>
<dbReference type="EMBL" id="LDJM01000029">
    <property type="protein sequence ID" value="KRG75592.1"/>
    <property type="molecule type" value="Genomic_DNA"/>
</dbReference>
<proteinExistence type="predicted"/>
<dbReference type="OrthoDB" id="9804335at2"/>
<dbReference type="RefSeq" id="WP_057638445.1">
    <property type="nucleotide sequence ID" value="NZ_LDJM01000029.1"/>
</dbReference>
<dbReference type="Proteomes" id="UP000050956">
    <property type="component" value="Unassembled WGS sequence"/>
</dbReference>
<name>A0A0R0DEK3_9GAMM</name>
<dbReference type="STRING" id="336566.ABB30_11465"/>
<dbReference type="PANTHER" id="PTHR48090:SF7">
    <property type="entry name" value="RFBJ PROTEIN"/>
    <property type="match status" value="1"/>
</dbReference>
<dbReference type="AlphaFoldDB" id="A0A0R0DEK3"/>
<dbReference type="PATRIC" id="fig|336566.3.peg.1716"/>
<feature type="region of interest" description="Disordered" evidence="1">
    <location>
        <begin position="255"/>
        <end position="275"/>
    </location>
</feature>
<evidence type="ECO:0000256" key="1">
    <source>
        <dbReference type="SAM" id="MobiDB-lite"/>
    </source>
</evidence>
<dbReference type="CDD" id="cd04179">
    <property type="entry name" value="DPM_DPG-synthase_like"/>
    <property type="match status" value="1"/>
</dbReference>
<protein>
    <submittedName>
        <fullName evidence="3">Dolichyl-phosphate mannose synthase</fullName>
    </submittedName>
</protein>
<sequence>MQPELPIRRDTVAVLIPALNEALRITEVVSECLQQCDTVIVVDDGSTDDTVACLQGLPVTVLRHAQRRGKGAALRTGFAHALSLGVTGVVTMDGDGQHSASDIPRLLASANRHPGNIIIGARLRNRAAKPPLRRMANEFGDWGIAWGTGYQVADSQSGQRFYPAALMALTDVPGEDFVFEAQIVISAARQLGMGCVSVPIESRYAQASSPQQFRRSHFRPLRDLWRITSHIVAQAVRRGGLYGVYRQVQAHPAVIDDPSGEFSQPPLSDRTKPLP</sequence>
<dbReference type="Gene3D" id="3.90.550.10">
    <property type="entry name" value="Spore Coat Polysaccharide Biosynthesis Protein SpsA, Chain A"/>
    <property type="match status" value="1"/>
</dbReference>
<evidence type="ECO:0000313" key="4">
    <source>
        <dbReference type="Proteomes" id="UP000050956"/>
    </source>
</evidence>
<reference evidence="3 4" key="1">
    <citation type="submission" date="2015-05" db="EMBL/GenBank/DDBJ databases">
        <title>Genome sequencing and analysis of members of genus Stenotrophomonas.</title>
        <authorList>
            <person name="Patil P.P."/>
            <person name="Midha S."/>
            <person name="Patil P.B."/>
        </authorList>
    </citation>
    <scope>NUCLEOTIDE SEQUENCE [LARGE SCALE GENOMIC DNA]</scope>
    <source>
        <strain evidence="3 4">DSM 24757</strain>
    </source>
</reference>
<dbReference type="Pfam" id="PF00535">
    <property type="entry name" value="Glycos_transf_2"/>
    <property type="match status" value="1"/>
</dbReference>